<dbReference type="InterPro" id="IPR011527">
    <property type="entry name" value="ABC1_TM_dom"/>
</dbReference>
<feature type="transmembrane region" description="Helical" evidence="10">
    <location>
        <begin position="359"/>
        <end position="386"/>
    </location>
</feature>
<evidence type="ECO:0000256" key="9">
    <source>
        <dbReference type="ARBA" id="ARBA00023136"/>
    </source>
</evidence>
<dbReference type="FunFam" id="1.20.1560.10:FF:000010">
    <property type="entry name" value="Multidrug resistance-associated ABC transporter"/>
    <property type="match status" value="1"/>
</dbReference>
<evidence type="ECO:0000256" key="7">
    <source>
        <dbReference type="ARBA" id="ARBA00022840"/>
    </source>
</evidence>
<keyword evidence="7" id="KW-0067">ATP-binding</keyword>
<feature type="transmembrane region" description="Helical" evidence="10">
    <location>
        <begin position="871"/>
        <end position="904"/>
    </location>
</feature>
<keyword evidence="6" id="KW-0547">Nucleotide-binding</keyword>
<keyword evidence="14" id="KW-1185">Reference proteome</keyword>
<feature type="domain" description="ABC transmembrane type-1" evidence="12">
    <location>
        <begin position="750"/>
        <end position="1027"/>
    </location>
</feature>
<accession>A0A1G4J2W7</accession>
<evidence type="ECO:0000313" key="13">
    <source>
        <dbReference type="EMBL" id="SCU84049.1"/>
    </source>
</evidence>
<protein>
    <submittedName>
        <fullName evidence="13">LAMI_0C05996g1_1</fullName>
    </submittedName>
</protein>
<dbReference type="InterPro" id="IPR003439">
    <property type="entry name" value="ABC_transporter-like_ATP-bd"/>
</dbReference>
<dbReference type="InterPro" id="IPR027417">
    <property type="entry name" value="P-loop_NTPase"/>
</dbReference>
<dbReference type="Proteomes" id="UP000191024">
    <property type="component" value="Chromosome C"/>
</dbReference>
<dbReference type="InterPro" id="IPR003593">
    <property type="entry name" value="AAA+_ATPase"/>
</dbReference>
<reference evidence="14" key="1">
    <citation type="submission" date="2016-03" db="EMBL/GenBank/DDBJ databases">
        <authorList>
            <person name="Devillers H."/>
        </authorList>
    </citation>
    <scope>NUCLEOTIDE SEQUENCE [LARGE SCALE GENOMIC DNA]</scope>
</reference>
<dbReference type="PANTHER" id="PTHR24223">
    <property type="entry name" value="ATP-BINDING CASSETTE SUB-FAMILY C"/>
    <property type="match status" value="1"/>
</dbReference>
<dbReference type="CDD" id="cd18597">
    <property type="entry name" value="ABC_6TM_YOR1_D1_like"/>
    <property type="match status" value="1"/>
</dbReference>
<dbReference type="SUPFAM" id="SSF90123">
    <property type="entry name" value="ABC transporter transmembrane region"/>
    <property type="match status" value="2"/>
</dbReference>
<dbReference type="CDD" id="cd03250">
    <property type="entry name" value="ABCC_MRP_domain1"/>
    <property type="match status" value="1"/>
</dbReference>
<evidence type="ECO:0000256" key="6">
    <source>
        <dbReference type="ARBA" id="ARBA00022741"/>
    </source>
</evidence>
<comment type="subcellular location">
    <subcellularLocation>
        <location evidence="1">Membrane</location>
        <topology evidence="1">Multi-pass membrane protein</topology>
    </subcellularLocation>
</comment>
<evidence type="ECO:0000256" key="10">
    <source>
        <dbReference type="SAM" id="Phobius"/>
    </source>
</evidence>
<keyword evidence="5" id="KW-0677">Repeat</keyword>
<feature type="transmembrane region" description="Helical" evidence="10">
    <location>
        <begin position="746"/>
        <end position="772"/>
    </location>
</feature>
<dbReference type="OrthoDB" id="6500128at2759"/>
<feature type="transmembrane region" description="Helical" evidence="10">
    <location>
        <begin position="280"/>
        <end position="298"/>
    </location>
</feature>
<name>A0A1G4J2W7_9SACH</name>
<dbReference type="Gene3D" id="1.20.1560.10">
    <property type="entry name" value="ABC transporter type 1, transmembrane domain"/>
    <property type="match status" value="2"/>
</dbReference>
<feature type="transmembrane region" description="Helical" evidence="10">
    <location>
        <begin position="969"/>
        <end position="990"/>
    </location>
</feature>
<dbReference type="InterPro" id="IPR036640">
    <property type="entry name" value="ABC1_TM_sf"/>
</dbReference>
<evidence type="ECO:0000256" key="5">
    <source>
        <dbReference type="ARBA" id="ARBA00022737"/>
    </source>
</evidence>
<dbReference type="Pfam" id="PF00664">
    <property type="entry name" value="ABC_membrane"/>
    <property type="match status" value="2"/>
</dbReference>
<feature type="transmembrane region" description="Helical" evidence="10">
    <location>
        <begin position="136"/>
        <end position="157"/>
    </location>
</feature>
<evidence type="ECO:0000259" key="11">
    <source>
        <dbReference type="PROSITE" id="PS50893"/>
    </source>
</evidence>
<keyword evidence="8 10" id="KW-1133">Transmembrane helix</keyword>
<evidence type="ECO:0000259" key="12">
    <source>
        <dbReference type="PROSITE" id="PS50929"/>
    </source>
</evidence>
<dbReference type="Pfam" id="PF00005">
    <property type="entry name" value="ABC_tran"/>
    <property type="match status" value="2"/>
</dbReference>
<keyword evidence="3" id="KW-0813">Transport</keyword>
<feature type="transmembrane region" description="Helical" evidence="10">
    <location>
        <begin position="252"/>
        <end position="274"/>
    </location>
</feature>
<dbReference type="CDD" id="cd03244">
    <property type="entry name" value="ABCC_MRP_domain2"/>
    <property type="match status" value="1"/>
</dbReference>
<dbReference type="GO" id="GO:0016887">
    <property type="term" value="F:ATP hydrolysis activity"/>
    <property type="evidence" value="ECO:0007669"/>
    <property type="project" value="InterPro"/>
</dbReference>
<dbReference type="PANTHER" id="PTHR24223:SF456">
    <property type="entry name" value="MULTIDRUG RESISTANCE-ASSOCIATED PROTEIN LETHAL(2)03659"/>
    <property type="match status" value="1"/>
</dbReference>
<dbReference type="Gene3D" id="3.40.50.300">
    <property type="entry name" value="P-loop containing nucleotide triphosphate hydrolases"/>
    <property type="match status" value="2"/>
</dbReference>
<feature type="domain" description="ABC transporter" evidence="11">
    <location>
        <begin position="1065"/>
        <end position="1308"/>
    </location>
</feature>
<dbReference type="GO" id="GO:0008559">
    <property type="term" value="F:ABC-type xenobiotic transporter activity"/>
    <property type="evidence" value="ECO:0007669"/>
    <property type="project" value="TreeGrafter"/>
</dbReference>
<evidence type="ECO:0000256" key="4">
    <source>
        <dbReference type="ARBA" id="ARBA00022692"/>
    </source>
</evidence>
<comment type="similarity">
    <text evidence="2">Belongs to the ABC transporter superfamily. ABCC family. Conjugate transporter (TC 3.A.1.208) subfamily.</text>
</comment>
<evidence type="ECO:0000256" key="3">
    <source>
        <dbReference type="ARBA" id="ARBA00022448"/>
    </source>
</evidence>
<dbReference type="FunFam" id="3.40.50.300:FF:000973">
    <property type="entry name" value="Multidrug resistance-associated protein 4"/>
    <property type="match status" value="1"/>
</dbReference>
<dbReference type="FunFam" id="3.40.50.300:FF:000565">
    <property type="entry name" value="ABC bile acid transporter"/>
    <property type="match status" value="1"/>
</dbReference>
<sequence length="1318" mass="147922">MTRRKAEVSEFLGEDVDILTNKSLKPTRRLLTPFLFSRVPPVPDSESRQSLPMYTKNILSGIFFTWLIPLFNVGYQRTLEFDDLWTLDERLSVKNTFPRFQRHLQLLSIRNNEKATGRISKRTLLEALFHTFKSECLLAFVAATFNYGSLVVIPVLIKKLIDVVELRVLITETPINAGVGYALGIVILLTLRSLAQNHALQFSKVIGAQMKTILTRMLMEKAFVASSESKLEFSNGKIFSLMSTDLSKIDEAISYFPFVVSCPFPLIAAIALLIVNIGYAALSGLGLFFAAIMVAALPTKALLEYKKKGSAYTDKRVELMREILNAMKMIKLHTWEDAYEEKVIEARTKESRYILKSDWLTSIMFGIVFNLSLLSSMMSFLVLYAIHSTKGSPGNIFASLSLFDILTNLFSEFPLYISYCTTGWVALTRVLEFLQSPDELKEDLGSAKIGETQKNVVVKACGADFEWGAARDDESKFCFKNVNLEISQGEFIVVAGRTGSGKSALLSAIAGGMKTTSGSVYISGSYLSCGQPWIQSATVRDNITFGMEFDPKFYIETIKACALDKDLESLSAGDKTEVGERGVTLSGGQKARINLARAVYARKDVYLLDDILSALDSQVGEMVVENCLTELMADKTIIMTTHQPSVIQRADRIVFIDDNREPHIGTLEEMVVKHPALASLMANRERRSPKADVVRKIHDKVGQNWDFENYEGEVDQLYHAEEKAVNSIPFWIYKQYLQAGSSGHPFLWLLAVIIATIVTVFSMMFANVWLSFWIDRHFAHKSDAFYIGIYVMFVILSLVLVSVELAIMAYLTINAAKHLNLNALRRVLHAPMTFTETTPSGRILNRFTKDTNSLDNEIGNQLKILIHQVAMVFGILILCVVYLPWFAIALPLLVIIFTVITNYYQASSREVKRLESVSRSFVYDNFNEVLNGVETIKAYNSEERFLQKNDHLVDRQNEAYLVTVANQRWIGISLDLTGCGLAFVVTMLALTHQFNISAASTGLIATYALELSSLFSSCLTSFSEVENEMNSVERLCRYANDLEQEAVYKMPVEVLPDRWSKDCSISFRDVSLRYRSGLPLALKHVNFLVNAQEKIGICGRTGSGKSSLIAAIFRLKELAEGAIEVGGVDVKSLGLHDLRSNLSIIPQDPVLLQGTIRKNLDPFGQYQDVQLWDAIKRSGLLDFNNSKNQKSADNFQKFHLDSIVEEDGSNFSLGERQLIALTRALVTDSKILIMDEATSNIDQKTDELVQKTIMSEFKDRTVLCIAHRLKTILAYDKVLVMKDGELHQYDEPIALFNTPGLFRDMCDSSDIRAEDFPN</sequence>
<dbReference type="EMBL" id="LT598466">
    <property type="protein sequence ID" value="SCU84049.1"/>
    <property type="molecule type" value="Genomic_DNA"/>
</dbReference>
<keyword evidence="4 10" id="KW-0812">Transmembrane</keyword>
<dbReference type="SUPFAM" id="SSF52540">
    <property type="entry name" value="P-loop containing nucleoside triphosphate hydrolases"/>
    <property type="match status" value="2"/>
</dbReference>
<dbReference type="PROSITE" id="PS00211">
    <property type="entry name" value="ABC_TRANSPORTER_1"/>
    <property type="match status" value="1"/>
</dbReference>
<gene>
    <name evidence="13" type="ORF">LAMI_0C05996G</name>
</gene>
<feature type="domain" description="ABC transporter" evidence="11">
    <location>
        <begin position="452"/>
        <end position="683"/>
    </location>
</feature>
<evidence type="ECO:0000256" key="1">
    <source>
        <dbReference type="ARBA" id="ARBA00004141"/>
    </source>
</evidence>
<dbReference type="SMART" id="SM00382">
    <property type="entry name" value="AAA"/>
    <property type="match status" value="2"/>
</dbReference>
<feature type="transmembrane region" description="Helical" evidence="10">
    <location>
        <begin position="784"/>
        <end position="811"/>
    </location>
</feature>
<feature type="transmembrane region" description="Helical" evidence="10">
    <location>
        <begin position="177"/>
        <end position="195"/>
    </location>
</feature>
<feature type="domain" description="ABC transmembrane type-1" evidence="12">
    <location>
        <begin position="137"/>
        <end position="422"/>
    </location>
</feature>
<evidence type="ECO:0000256" key="8">
    <source>
        <dbReference type="ARBA" id="ARBA00022989"/>
    </source>
</evidence>
<dbReference type="PROSITE" id="PS50929">
    <property type="entry name" value="ABC_TM1F"/>
    <property type="match status" value="2"/>
</dbReference>
<dbReference type="PROSITE" id="PS50893">
    <property type="entry name" value="ABC_TRANSPORTER_2"/>
    <property type="match status" value="2"/>
</dbReference>
<evidence type="ECO:0000313" key="14">
    <source>
        <dbReference type="Proteomes" id="UP000191024"/>
    </source>
</evidence>
<dbReference type="GO" id="GO:0005886">
    <property type="term" value="C:plasma membrane"/>
    <property type="evidence" value="ECO:0007669"/>
    <property type="project" value="TreeGrafter"/>
</dbReference>
<evidence type="ECO:0000256" key="2">
    <source>
        <dbReference type="ARBA" id="ARBA00009726"/>
    </source>
</evidence>
<keyword evidence="9 10" id="KW-0472">Membrane</keyword>
<dbReference type="STRING" id="1230905.A0A1G4J2W7"/>
<dbReference type="InterPro" id="IPR017871">
    <property type="entry name" value="ABC_transporter-like_CS"/>
</dbReference>
<feature type="transmembrane region" description="Helical" evidence="10">
    <location>
        <begin position="58"/>
        <end position="75"/>
    </location>
</feature>
<proteinExistence type="inferred from homology"/>
<dbReference type="InterPro" id="IPR050173">
    <property type="entry name" value="ABC_transporter_C-like"/>
</dbReference>
<dbReference type="CDD" id="cd18606">
    <property type="entry name" value="ABC_6TM_YOR1_D2_like"/>
    <property type="match status" value="1"/>
</dbReference>
<dbReference type="GO" id="GO:0005524">
    <property type="term" value="F:ATP binding"/>
    <property type="evidence" value="ECO:0007669"/>
    <property type="project" value="UniProtKB-KW"/>
</dbReference>
<organism evidence="13 14">
    <name type="scientific">Lachancea mirantina</name>
    <dbReference type="NCBI Taxonomy" id="1230905"/>
    <lineage>
        <taxon>Eukaryota</taxon>
        <taxon>Fungi</taxon>
        <taxon>Dikarya</taxon>
        <taxon>Ascomycota</taxon>
        <taxon>Saccharomycotina</taxon>
        <taxon>Saccharomycetes</taxon>
        <taxon>Saccharomycetales</taxon>
        <taxon>Saccharomycetaceae</taxon>
        <taxon>Lachancea</taxon>
    </lineage>
</organism>